<comment type="subcellular location">
    <subcellularLocation>
        <location evidence="1">Nucleus</location>
    </subcellularLocation>
</comment>
<evidence type="ECO:0000313" key="4">
    <source>
        <dbReference type="EMBL" id="KAK7891273.1"/>
    </source>
</evidence>
<organism evidence="4 5">
    <name type="scientific">Mugilogobius chulae</name>
    <name type="common">yellowstripe goby</name>
    <dbReference type="NCBI Taxonomy" id="88201"/>
    <lineage>
        <taxon>Eukaryota</taxon>
        <taxon>Metazoa</taxon>
        <taxon>Chordata</taxon>
        <taxon>Craniata</taxon>
        <taxon>Vertebrata</taxon>
        <taxon>Euteleostomi</taxon>
        <taxon>Actinopterygii</taxon>
        <taxon>Neopterygii</taxon>
        <taxon>Teleostei</taxon>
        <taxon>Neoteleostei</taxon>
        <taxon>Acanthomorphata</taxon>
        <taxon>Gobiaria</taxon>
        <taxon>Gobiiformes</taxon>
        <taxon>Gobioidei</taxon>
        <taxon>Gobiidae</taxon>
        <taxon>Gobionellinae</taxon>
        <taxon>Mugilogobius</taxon>
    </lineage>
</organism>
<evidence type="ECO:0000313" key="5">
    <source>
        <dbReference type="Proteomes" id="UP001460270"/>
    </source>
</evidence>
<dbReference type="PROSITE" id="PS00354">
    <property type="entry name" value="HMGI_Y"/>
    <property type="match status" value="1"/>
</dbReference>
<feature type="compositionally biased region" description="Basic and acidic residues" evidence="3">
    <location>
        <begin position="103"/>
        <end position="116"/>
    </location>
</feature>
<dbReference type="GO" id="GO:0005634">
    <property type="term" value="C:nucleus"/>
    <property type="evidence" value="ECO:0007669"/>
    <property type="project" value="UniProtKB-SubCell"/>
</dbReference>
<sequence length="116" mass="13676">MERSQLRWLGHLYRMSPGQSLPGEVFRACPTGRRPRGRPRTRWRDYVSRLSWEHLEILPEELEERSVQSMDALPGDRPVHQELWRRLWEGSHPAAGPLPPSLYKEEQEEHCQSPAK</sequence>
<comment type="caution">
    <text evidence="4">The sequence shown here is derived from an EMBL/GenBank/DDBJ whole genome shotgun (WGS) entry which is preliminary data.</text>
</comment>
<feature type="region of interest" description="Disordered" evidence="3">
    <location>
        <begin position="95"/>
        <end position="116"/>
    </location>
</feature>
<dbReference type="AlphaFoldDB" id="A0AAW0N8M3"/>
<evidence type="ECO:0000256" key="3">
    <source>
        <dbReference type="SAM" id="MobiDB-lite"/>
    </source>
</evidence>
<dbReference type="GO" id="GO:0006355">
    <property type="term" value="P:regulation of DNA-templated transcription"/>
    <property type="evidence" value="ECO:0007669"/>
    <property type="project" value="InterPro"/>
</dbReference>
<accession>A0AAW0N8M3</accession>
<evidence type="ECO:0000256" key="1">
    <source>
        <dbReference type="ARBA" id="ARBA00004123"/>
    </source>
</evidence>
<proteinExistence type="predicted"/>
<keyword evidence="5" id="KW-1185">Reference proteome</keyword>
<evidence type="ECO:0000256" key="2">
    <source>
        <dbReference type="ARBA" id="ARBA00023242"/>
    </source>
</evidence>
<dbReference type="InterPro" id="IPR000637">
    <property type="entry name" value="HMGI/Y_DNA-bd_CS"/>
</dbReference>
<dbReference type="Proteomes" id="UP001460270">
    <property type="component" value="Unassembled WGS sequence"/>
</dbReference>
<keyword evidence="2" id="KW-0539">Nucleus</keyword>
<protein>
    <submittedName>
        <fullName evidence="4">Uncharacterized protein</fullName>
    </submittedName>
</protein>
<name>A0AAW0N8M3_9GOBI</name>
<gene>
    <name evidence="4" type="ORF">WMY93_023236</name>
</gene>
<reference evidence="5" key="1">
    <citation type="submission" date="2024-04" db="EMBL/GenBank/DDBJ databases">
        <title>Salinicola lusitanus LLJ914,a marine bacterium isolated from the Okinawa Trough.</title>
        <authorList>
            <person name="Li J."/>
        </authorList>
    </citation>
    <scope>NUCLEOTIDE SEQUENCE [LARGE SCALE GENOMIC DNA]</scope>
</reference>
<dbReference type="EMBL" id="JBBPFD010000017">
    <property type="protein sequence ID" value="KAK7891273.1"/>
    <property type="molecule type" value="Genomic_DNA"/>
</dbReference>